<evidence type="ECO:0000313" key="1">
    <source>
        <dbReference type="EMBL" id="CAG8590855.1"/>
    </source>
</evidence>
<dbReference type="AlphaFoldDB" id="A0A9N9C473"/>
<dbReference type="EMBL" id="CAJVQA010004095">
    <property type="protein sequence ID" value="CAG8590855.1"/>
    <property type="molecule type" value="Genomic_DNA"/>
</dbReference>
<evidence type="ECO:0000313" key="2">
    <source>
        <dbReference type="Proteomes" id="UP000789759"/>
    </source>
</evidence>
<protein>
    <submittedName>
        <fullName evidence="1">6312_t:CDS:1</fullName>
    </submittedName>
</protein>
<gene>
    <name evidence="1" type="ORF">CPELLU_LOCUS6522</name>
</gene>
<accession>A0A9N9C473</accession>
<reference evidence="1" key="1">
    <citation type="submission" date="2021-06" db="EMBL/GenBank/DDBJ databases">
        <authorList>
            <person name="Kallberg Y."/>
            <person name="Tangrot J."/>
            <person name="Rosling A."/>
        </authorList>
    </citation>
    <scope>NUCLEOTIDE SEQUENCE</scope>
    <source>
        <strain evidence="1">FL966</strain>
    </source>
</reference>
<name>A0A9N9C473_9GLOM</name>
<organism evidence="1 2">
    <name type="scientific">Cetraspora pellucida</name>
    <dbReference type="NCBI Taxonomy" id="1433469"/>
    <lineage>
        <taxon>Eukaryota</taxon>
        <taxon>Fungi</taxon>
        <taxon>Fungi incertae sedis</taxon>
        <taxon>Mucoromycota</taxon>
        <taxon>Glomeromycotina</taxon>
        <taxon>Glomeromycetes</taxon>
        <taxon>Diversisporales</taxon>
        <taxon>Gigasporaceae</taxon>
        <taxon>Cetraspora</taxon>
    </lineage>
</organism>
<keyword evidence="2" id="KW-1185">Reference proteome</keyword>
<comment type="caution">
    <text evidence="1">The sequence shown here is derived from an EMBL/GenBank/DDBJ whole genome shotgun (WGS) entry which is preliminary data.</text>
</comment>
<dbReference type="Proteomes" id="UP000789759">
    <property type="component" value="Unassembled WGS sequence"/>
</dbReference>
<sequence length="50" mass="6182">MDKLYITRIKLDKSTQKKIPDNRRIQPDYTLLENGFENMVLYKRMHFICY</sequence>
<proteinExistence type="predicted"/>